<accession>A0A2H9TPB8</accession>
<name>A0A2H9TPB8_9FUNG</name>
<dbReference type="Proteomes" id="UP000240830">
    <property type="component" value="Unassembled WGS sequence"/>
</dbReference>
<gene>
    <name evidence="1" type="ORF">PSACC_00612</name>
</gene>
<organism evidence="1 2">
    <name type="scientific">Paramicrosporidium saccamoebae</name>
    <dbReference type="NCBI Taxonomy" id="1246581"/>
    <lineage>
        <taxon>Eukaryota</taxon>
        <taxon>Fungi</taxon>
        <taxon>Fungi incertae sedis</taxon>
        <taxon>Cryptomycota</taxon>
        <taxon>Cryptomycota incertae sedis</taxon>
        <taxon>Paramicrosporidium</taxon>
    </lineage>
</organism>
<keyword evidence="2" id="KW-1185">Reference proteome</keyword>
<reference evidence="1 2" key="1">
    <citation type="submission" date="2016-10" db="EMBL/GenBank/DDBJ databases">
        <title>The genome of Paramicrosporidium saccamoebae is the missing link in understanding Cryptomycota and Microsporidia evolution.</title>
        <authorList>
            <person name="Quandt C.A."/>
            <person name="Beaudet D."/>
            <person name="Corsaro D."/>
            <person name="Michel R."/>
            <person name="Corradi N."/>
            <person name="James T."/>
        </authorList>
    </citation>
    <scope>NUCLEOTIDE SEQUENCE [LARGE SCALE GENOMIC DNA]</scope>
    <source>
        <strain evidence="1 2">KSL3</strain>
    </source>
</reference>
<dbReference type="EMBL" id="MTSL01000051">
    <property type="protein sequence ID" value="PJF19579.1"/>
    <property type="molecule type" value="Genomic_DNA"/>
</dbReference>
<evidence type="ECO:0000313" key="1">
    <source>
        <dbReference type="EMBL" id="PJF19579.1"/>
    </source>
</evidence>
<evidence type="ECO:0000313" key="2">
    <source>
        <dbReference type="Proteomes" id="UP000240830"/>
    </source>
</evidence>
<proteinExistence type="predicted"/>
<comment type="caution">
    <text evidence="1">The sequence shown here is derived from an EMBL/GenBank/DDBJ whole genome shotgun (WGS) entry which is preliminary data.</text>
</comment>
<protein>
    <submittedName>
        <fullName evidence="1">Uncharacterized protein</fullName>
    </submittedName>
</protein>
<sequence>MGLRNPENLLSFGQLLQTGDNGLHKIFHASCQSWTRVLFVKALELCKAYPFHAKHLLSPDCISNLPYDVYSFYELPRFSLLPVYPFSDYGFGLENSLLTIDQSDPEGEWRTSLSWQHFTTTSAFFQLLPDLLHTPLHRHVSASSISKHPNTENLVYFADQHLEDESSIAGVLFNLLYRQRTFPNDLGAIYDLRQYLHSSCANIKLLQLTGWIIRDSLSFPQNFSLVVDDQSSVELLRVGILLALHYKVPDKFVKNIKRQSIARLAQMSQFDYLETILAITSKQSSVQHCEAFAGPARRRLLDMKLEHIAKDSPVFSCLTVDERIQHFRRWVRTFRTIHFDYKNLSPSDWIVASHCHSWLLEVPPPKLYGNSTENLLQHLLHNAIVEDLNMDVWEGKDGFLMEPRENMALFDSWSFLVTIVLILRLHYTTTIDLSPAFIRQLVCSNNDHETDEVLKIFTAIAYNFTDCT</sequence>
<dbReference type="AlphaFoldDB" id="A0A2H9TPB8"/>